<dbReference type="InterPro" id="IPR002197">
    <property type="entry name" value="HTH_Fis"/>
</dbReference>
<dbReference type="GO" id="GO:0005524">
    <property type="term" value="F:ATP binding"/>
    <property type="evidence" value="ECO:0007669"/>
    <property type="project" value="UniProtKB-KW"/>
</dbReference>
<dbReference type="PANTHER" id="PTHR32071">
    <property type="entry name" value="TRANSCRIPTIONAL REGULATORY PROTEIN"/>
    <property type="match status" value="1"/>
</dbReference>
<dbReference type="PROSITE" id="PS50045">
    <property type="entry name" value="SIGMA54_INTERACT_4"/>
    <property type="match status" value="1"/>
</dbReference>
<proteinExistence type="predicted"/>
<evidence type="ECO:0000259" key="6">
    <source>
        <dbReference type="PROSITE" id="PS50045"/>
    </source>
</evidence>
<evidence type="ECO:0000256" key="1">
    <source>
        <dbReference type="ARBA" id="ARBA00022741"/>
    </source>
</evidence>
<dbReference type="HOGENOM" id="CLU_000445_0_6_0"/>
<keyword evidence="4" id="KW-0804">Transcription</keyword>
<dbReference type="GO" id="GO:0006355">
    <property type="term" value="P:regulation of DNA-templated transcription"/>
    <property type="evidence" value="ECO:0007669"/>
    <property type="project" value="InterPro"/>
</dbReference>
<dbReference type="Gene3D" id="1.10.10.60">
    <property type="entry name" value="Homeodomain-like"/>
    <property type="match status" value="1"/>
</dbReference>
<dbReference type="GO" id="GO:0043565">
    <property type="term" value="F:sequence-specific DNA binding"/>
    <property type="evidence" value="ECO:0007669"/>
    <property type="project" value="InterPro"/>
</dbReference>
<dbReference type="STRING" id="926567.TheveDRAFT_1085"/>
<dbReference type="eggNOG" id="COG2204">
    <property type="taxonomic scope" value="Bacteria"/>
</dbReference>
<dbReference type="AlphaFoldDB" id="H0USC0"/>
<evidence type="ECO:0000313" key="8">
    <source>
        <dbReference type="EMBL" id="EHM10209.1"/>
    </source>
</evidence>
<dbReference type="InterPro" id="IPR027417">
    <property type="entry name" value="P-loop_NTPase"/>
</dbReference>
<feature type="domain" description="Sigma-54 factor interaction" evidence="6">
    <location>
        <begin position="138"/>
        <end position="367"/>
    </location>
</feature>
<dbReference type="SUPFAM" id="SSF52172">
    <property type="entry name" value="CheY-like"/>
    <property type="match status" value="1"/>
</dbReference>
<organism evidence="8 9">
    <name type="scientific">Thermanaerovibrio velox DSM 12556</name>
    <dbReference type="NCBI Taxonomy" id="926567"/>
    <lineage>
        <taxon>Bacteria</taxon>
        <taxon>Thermotogati</taxon>
        <taxon>Synergistota</taxon>
        <taxon>Synergistia</taxon>
        <taxon>Synergistales</taxon>
        <taxon>Synergistaceae</taxon>
        <taxon>Thermanaerovibrio</taxon>
    </lineage>
</organism>
<dbReference type="InterPro" id="IPR001789">
    <property type="entry name" value="Sig_transdc_resp-reg_receiver"/>
</dbReference>
<feature type="domain" description="Response regulatory" evidence="7">
    <location>
        <begin position="3"/>
        <end position="119"/>
    </location>
</feature>
<dbReference type="Pfam" id="PF00072">
    <property type="entry name" value="Response_reg"/>
    <property type="match status" value="1"/>
</dbReference>
<feature type="modified residue" description="4-aspartylphosphate" evidence="5">
    <location>
        <position position="54"/>
    </location>
</feature>
<dbReference type="PROSITE" id="PS50110">
    <property type="entry name" value="RESPONSE_REGULATORY"/>
    <property type="match status" value="1"/>
</dbReference>
<sequence length="448" mass="49746">MADIWIAEDESALAEGLRRAFEKDGHRVITFGTLKSLLYSARSFSQVPQVIILDHKLPDGLGGDAIPQILSVIPHGRIILMTAYGESPLIVKAIRNGAFDYIDKPFSLEALRKMVQRALLRYSVEVAARDAAMGNAQLIGSSAPMMRLRDTVDRLKGQRDLNILLTGESGTGKEVVSRMIHEVTSCEGSFVAINCGAIPENLLEAELFGYKRGAYTGAADDKKGLLELGHGGTVMLDEIGDLPLSLQSKLLRFLDSRRFRRLGDTAEREVSLNLICATHKDLKEMSTQGLFREDLLYRISTIPIKVPPLRERGSDVIELAEFFLKTFSIKRGRPPKELSPEVEDLFLNYHWPGNVRELKNLIERLVILSDPGSHVISLKDLPEEMLTLPLDGEGTVTPNSLDAKLANKELELITEALERCGDNKTQAAKELGISRFSLLRRLQRHGLS</sequence>
<keyword evidence="3" id="KW-0805">Transcription regulation</keyword>
<dbReference type="OrthoDB" id="9803970at2"/>
<dbReference type="Gene3D" id="3.40.50.2300">
    <property type="match status" value="1"/>
</dbReference>
<keyword evidence="1" id="KW-0547">Nucleotide-binding</keyword>
<dbReference type="EMBL" id="CM001377">
    <property type="protein sequence ID" value="EHM10209.1"/>
    <property type="molecule type" value="Genomic_DNA"/>
</dbReference>
<name>H0USC0_9BACT</name>
<keyword evidence="5" id="KW-0597">Phosphoprotein</keyword>
<evidence type="ECO:0000259" key="7">
    <source>
        <dbReference type="PROSITE" id="PS50110"/>
    </source>
</evidence>
<dbReference type="PRINTS" id="PR01590">
    <property type="entry name" value="HTHFIS"/>
</dbReference>
<dbReference type="PANTHER" id="PTHR32071:SF57">
    <property type="entry name" value="C4-DICARBOXYLATE TRANSPORT TRANSCRIPTIONAL REGULATORY PROTEIN DCTD"/>
    <property type="match status" value="1"/>
</dbReference>
<keyword evidence="8" id="KW-0238">DNA-binding</keyword>
<dbReference type="Pfam" id="PF25601">
    <property type="entry name" value="AAA_lid_14"/>
    <property type="match status" value="1"/>
</dbReference>
<dbReference type="InterPro" id="IPR025944">
    <property type="entry name" value="Sigma_54_int_dom_CS"/>
</dbReference>
<dbReference type="InterPro" id="IPR003593">
    <property type="entry name" value="AAA+_ATPase"/>
</dbReference>
<dbReference type="InterPro" id="IPR025662">
    <property type="entry name" value="Sigma_54_int_dom_ATP-bd_1"/>
</dbReference>
<evidence type="ECO:0000256" key="2">
    <source>
        <dbReference type="ARBA" id="ARBA00022840"/>
    </source>
</evidence>
<dbReference type="CDD" id="cd00156">
    <property type="entry name" value="REC"/>
    <property type="match status" value="1"/>
</dbReference>
<dbReference type="InterPro" id="IPR009057">
    <property type="entry name" value="Homeodomain-like_sf"/>
</dbReference>
<dbReference type="InterPro" id="IPR058031">
    <property type="entry name" value="AAA_lid_NorR"/>
</dbReference>
<dbReference type="FunFam" id="3.40.50.300:FF:000006">
    <property type="entry name" value="DNA-binding transcriptional regulator NtrC"/>
    <property type="match status" value="1"/>
</dbReference>
<dbReference type="PROSITE" id="PS00688">
    <property type="entry name" value="SIGMA54_INTERACT_3"/>
    <property type="match status" value="1"/>
</dbReference>
<dbReference type="Pfam" id="PF00158">
    <property type="entry name" value="Sigma54_activat"/>
    <property type="match status" value="1"/>
</dbReference>
<dbReference type="SUPFAM" id="SSF52540">
    <property type="entry name" value="P-loop containing nucleoside triphosphate hydrolases"/>
    <property type="match status" value="1"/>
</dbReference>
<dbReference type="GO" id="GO:0000160">
    <property type="term" value="P:phosphorelay signal transduction system"/>
    <property type="evidence" value="ECO:0007669"/>
    <property type="project" value="InterPro"/>
</dbReference>
<keyword evidence="9" id="KW-1185">Reference proteome</keyword>
<dbReference type="SMART" id="SM00382">
    <property type="entry name" value="AAA"/>
    <property type="match status" value="1"/>
</dbReference>
<dbReference type="CDD" id="cd00009">
    <property type="entry name" value="AAA"/>
    <property type="match status" value="1"/>
</dbReference>
<evidence type="ECO:0000256" key="5">
    <source>
        <dbReference type="PROSITE-ProRule" id="PRU00169"/>
    </source>
</evidence>
<reference evidence="8 9" key="1">
    <citation type="submission" date="2011-10" db="EMBL/GenBank/DDBJ databases">
        <title>The Noncontiguous Finished genome of Thermanaerovibrio velox DSM 12556.</title>
        <authorList>
            <consortium name="US DOE Joint Genome Institute (JGI-PGF)"/>
            <person name="Lucas S."/>
            <person name="Copeland A."/>
            <person name="Lapidus A."/>
            <person name="Glavina del Rio T."/>
            <person name="Dalin E."/>
            <person name="Tice H."/>
            <person name="Bruce D."/>
            <person name="Goodwin L."/>
            <person name="Pitluck S."/>
            <person name="Peters L."/>
            <person name="Mikhailova N."/>
            <person name="Teshima H."/>
            <person name="Kyrpides N."/>
            <person name="Mavromatis K."/>
            <person name="Ivanova N."/>
            <person name="Markowitz V."/>
            <person name="Cheng J.-F."/>
            <person name="Hugenholtz P."/>
            <person name="Woyke T."/>
            <person name="Wu D."/>
            <person name="Spring S."/>
            <person name="Brambilla E.-M."/>
            <person name="Klenk H.-P."/>
            <person name="Eisen J.A."/>
        </authorList>
    </citation>
    <scope>NUCLEOTIDE SEQUENCE [LARGE SCALE GENOMIC DNA]</scope>
    <source>
        <strain evidence="8 9">DSM 12556</strain>
    </source>
</reference>
<dbReference type="Pfam" id="PF02954">
    <property type="entry name" value="HTH_8"/>
    <property type="match status" value="1"/>
</dbReference>
<dbReference type="PROSITE" id="PS00675">
    <property type="entry name" value="SIGMA54_INTERACT_1"/>
    <property type="match status" value="1"/>
</dbReference>
<dbReference type="SMART" id="SM00448">
    <property type="entry name" value="REC"/>
    <property type="match status" value="1"/>
</dbReference>
<keyword evidence="2" id="KW-0067">ATP-binding</keyword>
<gene>
    <name evidence="8" type="ORF">TheveDRAFT_1085</name>
</gene>
<evidence type="ECO:0000313" key="9">
    <source>
        <dbReference type="Proteomes" id="UP000005730"/>
    </source>
</evidence>
<dbReference type="Gene3D" id="3.40.50.300">
    <property type="entry name" value="P-loop containing nucleotide triphosphate hydrolases"/>
    <property type="match status" value="1"/>
</dbReference>
<dbReference type="RefSeq" id="WP_006583703.1">
    <property type="nucleotide sequence ID" value="NZ_CM001377.1"/>
</dbReference>
<dbReference type="InterPro" id="IPR002078">
    <property type="entry name" value="Sigma_54_int"/>
</dbReference>
<dbReference type="Proteomes" id="UP000005730">
    <property type="component" value="Chromosome"/>
</dbReference>
<protein>
    <submittedName>
        <fullName evidence="8">Response regulator with CheY-like receiver, AAA-type ATPase, and DNA-binding domains</fullName>
    </submittedName>
</protein>
<evidence type="ECO:0000256" key="4">
    <source>
        <dbReference type="ARBA" id="ARBA00023163"/>
    </source>
</evidence>
<evidence type="ECO:0000256" key="3">
    <source>
        <dbReference type="ARBA" id="ARBA00023015"/>
    </source>
</evidence>
<dbReference type="Gene3D" id="1.10.8.60">
    <property type="match status" value="1"/>
</dbReference>
<accession>H0USC0</accession>
<dbReference type="SUPFAM" id="SSF46689">
    <property type="entry name" value="Homeodomain-like"/>
    <property type="match status" value="1"/>
</dbReference>
<dbReference type="InterPro" id="IPR011006">
    <property type="entry name" value="CheY-like_superfamily"/>
</dbReference>